<gene>
    <name evidence="1" type="ORF">DZF91_15425</name>
</gene>
<dbReference type="AlphaFoldDB" id="A0A372JL96"/>
<name>A0A372JL96_9ACTN</name>
<dbReference type="SUPFAM" id="SSF56112">
    <property type="entry name" value="Protein kinase-like (PK-like)"/>
    <property type="match status" value="1"/>
</dbReference>
<keyword evidence="2" id="KW-1185">Reference proteome</keyword>
<organism evidence="1 2">
    <name type="scientific">Actinomadura logoneensis</name>
    <dbReference type="NCBI Taxonomy" id="2293572"/>
    <lineage>
        <taxon>Bacteria</taxon>
        <taxon>Bacillati</taxon>
        <taxon>Actinomycetota</taxon>
        <taxon>Actinomycetes</taxon>
        <taxon>Streptosporangiales</taxon>
        <taxon>Thermomonosporaceae</taxon>
        <taxon>Actinomadura</taxon>
    </lineage>
</organism>
<accession>A0A372JL96</accession>
<dbReference type="Proteomes" id="UP000261811">
    <property type="component" value="Unassembled WGS sequence"/>
</dbReference>
<comment type="caution">
    <text evidence="1">The sequence shown here is derived from an EMBL/GenBank/DDBJ whole genome shotgun (WGS) entry which is preliminary data.</text>
</comment>
<protein>
    <submittedName>
        <fullName evidence="1">Aminoglycoside phosphotransferase</fullName>
    </submittedName>
</protein>
<evidence type="ECO:0000313" key="2">
    <source>
        <dbReference type="Proteomes" id="UP000261811"/>
    </source>
</evidence>
<evidence type="ECO:0000313" key="1">
    <source>
        <dbReference type="EMBL" id="RFU40765.1"/>
    </source>
</evidence>
<reference evidence="1 2" key="1">
    <citation type="submission" date="2018-08" db="EMBL/GenBank/DDBJ databases">
        <title>Actinomadura jelena sp. nov., a novel Actinomycete isolated from soil in Chad.</title>
        <authorList>
            <person name="Shi L."/>
        </authorList>
    </citation>
    <scope>NUCLEOTIDE SEQUENCE [LARGE SCALE GENOMIC DNA]</scope>
    <source>
        <strain evidence="1 2">NEAU-G17</strain>
    </source>
</reference>
<dbReference type="EMBL" id="QURH01000259">
    <property type="protein sequence ID" value="RFU40765.1"/>
    <property type="molecule type" value="Genomic_DNA"/>
</dbReference>
<proteinExistence type="predicted"/>
<dbReference type="InterPro" id="IPR011009">
    <property type="entry name" value="Kinase-like_dom_sf"/>
</dbReference>
<sequence>MDQQGGWSVRREWGELPRAVLDAVEARTGPVVGVRPAVEGNHADIASAVIGPRGRLFLKAARRISAEVDGPEVRALRWEAAINPHVTEFAPRLLFRQDAGEWLALGYEYVDGRHADFAPGSPDLEILAVTIEALQARAAPDVLAAKQAGRRWETVMDDVAPLAGTALLHLDLNPANFLIGPGRVALVDWSFVARGAAWLELALVVPWLLKAGHSPGEADGWLSRFPAWKAADPRHLTGFAEAFAAKWRLNLENIAEPWAVRHADAARQWAEYRTR</sequence>
<keyword evidence="1" id="KW-0808">Transferase</keyword>
<dbReference type="GO" id="GO:0016740">
    <property type="term" value="F:transferase activity"/>
    <property type="evidence" value="ECO:0007669"/>
    <property type="project" value="UniProtKB-KW"/>
</dbReference>